<reference evidence="2 3" key="2">
    <citation type="submission" date="2010-03" db="EMBL/GenBank/DDBJ databases">
        <authorList>
            <person name="Pajon A."/>
        </authorList>
    </citation>
    <scope>NUCLEOTIDE SEQUENCE [LARGE SCALE GENOMIC DNA]</scope>
    <source>
        <strain evidence="3">7-10-1-b</strain>
    </source>
</reference>
<keyword evidence="1" id="KW-0472">Membrane</keyword>
<keyword evidence="3" id="KW-1185">Reference proteome</keyword>
<dbReference type="EMBL" id="FP929047">
    <property type="protein sequence ID" value="CBL05120.1"/>
    <property type="molecule type" value="Genomic_DNA"/>
</dbReference>
<protein>
    <submittedName>
        <fullName evidence="2">Uncharacterized protein</fullName>
    </submittedName>
</protein>
<dbReference type="PATRIC" id="fig|657308.3.peg.2801"/>
<feature type="transmembrane region" description="Helical" evidence="1">
    <location>
        <begin position="58"/>
        <end position="75"/>
    </location>
</feature>
<reference evidence="2 3" key="1">
    <citation type="submission" date="2010-03" db="EMBL/GenBank/DDBJ databases">
        <title>The genome sequence of Gordonibacter pamelaeae 7-10-1-bT.</title>
        <authorList>
            <consortium name="metaHIT consortium -- http://www.metahit.eu/"/>
            <person name="Pajon A."/>
            <person name="Turner K."/>
            <person name="Parkhill J."/>
            <person name="Timmis K."/>
            <person name="Oxley A."/>
            <person name="Wurdemann D."/>
        </authorList>
    </citation>
    <scope>NUCLEOTIDE SEQUENCE [LARGE SCALE GENOMIC DNA]</scope>
    <source>
        <strain evidence="3">7-10-1-b</strain>
    </source>
</reference>
<proteinExistence type="predicted"/>
<organism evidence="2 3">
    <name type="scientific">Gordonibacter pamelaeae 7-10-1-b</name>
    <dbReference type="NCBI Taxonomy" id="657308"/>
    <lineage>
        <taxon>Bacteria</taxon>
        <taxon>Bacillati</taxon>
        <taxon>Actinomycetota</taxon>
        <taxon>Coriobacteriia</taxon>
        <taxon>Eggerthellales</taxon>
        <taxon>Eggerthellaceae</taxon>
        <taxon>Gordonibacter</taxon>
    </lineage>
</organism>
<accession>D6EBM3</accession>
<sequence length="83" mass="9267">MPGMEKANRDRGELDEERRRALHASFNRRISYLCKLAALVIAVVAFATIAVGQEAPKFVLMGLCLSVALLAIAMLQDHYQHKQ</sequence>
<dbReference type="KEGG" id="gpa:GPA_33730"/>
<gene>
    <name evidence="2" type="ORF">GPA_33730</name>
</gene>
<name>D6EBM3_9ACTN</name>
<feature type="transmembrane region" description="Helical" evidence="1">
    <location>
        <begin position="32"/>
        <end position="52"/>
    </location>
</feature>
<dbReference type="HOGENOM" id="CLU_2537821_0_0_11"/>
<evidence type="ECO:0000256" key="1">
    <source>
        <dbReference type="SAM" id="Phobius"/>
    </source>
</evidence>
<keyword evidence="1" id="KW-0812">Transmembrane</keyword>
<dbReference type="AlphaFoldDB" id="D6EBM3"/>
<evidence type="ECO:0000313" key="3">
    <source>
        <dbReference type="Proteomes" id="UP000008805"/>
    </source>
</evidence>
<keyword evidence="1" id="KW-1133">Transmembrane helix</keyword>
<evidence type="ECO:0000313" key="2">
    <source>
        <dbReference type="EMBL" id="CBL05120.1"/>
    </source>
</evidence>
<dbReference type="Proteomes" id="UP000008805">
    <property type="component" value="Chromosome"/>
</dbReference>